<evidence type="ECO:0000313" key="2">
    <source>
        <dbReference type="Proteomes" id="UP000233325"/>
    </source>
</evidence>
<dbReference type="EMBL" id="PHAH01000002">
    <property type="protein sequence ID" value="PKM89333.1"/>
    <property type="molecule type" value="Genomic_DNA"/>
</dbReference>
<comment type="caution">
    <text evidence="1">The sequence shown here is derived from an EMBL/GenBank/DDBJ whole genome shotgun (WGS) entry which is preliminary data.</text>
</comment>
<dbReference type="AlphaFoldDB" id="A0A2N2E3N5"/>
<gene>
    <name evidence="1" type="ORF">CVU83_00260</name>
</gene>
<protein>
    <submittedName>
        <fullName evidence="1">Uncharacterized protein</fullName>
    </submittedName>
</protein>
<organism evidence="1 2">
    <name type="scientific">Candidatus Falkowbacteria bacterium HGW-Falkowbacteria-2</name>
    <dbReference type="NCBI Taxonomy" id="2013769"/>
    <lineage>
        <taxon>Bacteria</taxon>
        <taxon>Candidatus Falkowiibacteriota</taxon>
    </lineage>
</organism>
<sequence length="176" mass="19807">MKTITAYHNVKSFSERLESINTSLRTDAIIGQLNSAKDLFASIESLKLYDSVQSIISKFEIEEKIEPTGHAKEMYSTWINLLHEQAHSLKMLSEGNEETQRLLETALCVYSGVNILSAKDVEVVKESANLMLKAAKMFSEQFGCLKHTVLILELTIIPKLSPVELKPEIEIPQNLN</sequence>
<evidence type="ECO:0000313" key="1">
    <source>
        <dbReference type="EMBL" id="PKM89333.1"/>
    </source>
</evidence>
<reference evidence="1 2" key="1">
    <citation type="journal article" date="2017" name="ISME J.">
        <title>Potential for microbial H2 and metal transformations associated with novel bacteria and archaea in deep terrestrial subsurface sediments.</title>
        <authorList>
            <person name="Hernsdorf A.W."/>
            <person name="Amano Y."/>
            <person name="Miyakawa K."/>
            <person name="Ise K."/>
            <person name="Suzuki Y."/>
            <person name="Anantharaman K."/>
            <person name="Probst A."/>
            <person name="Burstein D."/>
            <person name="Thomas B.C."/>
            <person name="Banfield J.F."/>
        </authorList>
    </citation>
    <scope>NUCLEOTIDE SEQUENCE [LARGE SCALE GENOMIC DNA]</scope>
    <source>
        <strain evidence="1">HGW-Falkowbacteria-2</strain>
    </source>
</reference>
<proteinExistence type="predicted"/>
<accession>A0A2N2E3N5</accession>
<dbReference type="Proteomes" id="UP000233325">
    <property type="component" value="Unassembled WGS sequence"/>
</dbReference>
<name>A0A2N2E3N5_9BACT</name>